<dbReference type="PANTHER" id="PTHR22993:SF9">
    <property type="entry name" value="FORMAMIDOPYRIMIDINE-DNA GLYCOSYLASE"/>
    <property type="match status" value="1"/>
</dbReference>
<gene>
    <name evidence="17" type="ORF">HYY65_03690</name>
</gene>
<evidence type="ECO:0000256" key="6">
    <source>
        <dbReference type="ARBA" id="ARBA00022771"/>
    </source>
</evidence>
<evidence type="ECO:0000259" key="15">
    <source>
        <dbReference type="PROSITE" id="PS51066"/>
    </source>
</evidence>
<evidence type="ECO:0000256" key="5">
    <source>
        <dbReference type="ARBA" id="ARBA00022763"/>
    </source>
</evidence>
<evidence type="ECO:0000256" key="14">
    <source>
        <dbReference type="PROSITE-ProRule" id="PRU00391"/>
    </source>
</evidence>
<keyword evidence="10" id="KW-0234">DNA repair</keyword>
<reference evidence="17" key="1">
    <citation type="submission" date="2020-07" db="EMBL/GenBank/DDBJ databases">
        <title>Huge and variable diversity of episymbiotic CPR bacteria and DPANN archaea in groundwater ecosystems.</title>
        <authorList>
            <person name="He C.Y."/>
            <person name="Keren R."/>
            <person name="Whittaker M."/>
            <person name="Farag I.F."/>
            <person name="Doudna J."/>
            <person name="Cate J.H.D."/>
            <person name="Banfield J.F."/>
        </authorList>
    </citation>
    <scope>NUCLEOTIDE SEQUENCE</scope>
    <source>
        <strain evidence="17">NC_groundwater_717_Ag_S-0.2um_59_8</strain>
    </source>
</reference>
<evidence type="ECO:0000256" key="9">
    <source>
        <dbReference type="ARBA" id="ARBA00023125"/>
    </source>
</evidence>
<comment type="similarity">
    <text evidence="3">Belongs to the FPG family.</text>
</comment>
<dbReference type="GO" id="GO:0006284">
    <property type="term" value="P:base-excision repair"/>
    <property type="evidence" value="ECO:0007669"/>
    <property type="project" value="InterPro"/>
</dbReference>
<dbReference type="SUPFAM" id="SSF81624">
    <property type="entry name" value="N-terminal domain of MutM-like DNA repair proteins"/>
    <property type="match status" value="1"/>
</dbReference>
<dbReference type="GO" id="GO:0003906">
    <property type="term" value="F:DNA-(apurinic or apyrimidinic site) endonuclease activity"/>
    <property type="evidence" value="ECO:0007669"/>
    <property type="project" value="InterPro"/>
</dbReference>
<dbReference type="Pfam" id="PF01149">
    <property type="entry name" value="Fapy_DNA_glyco"/>
    <property type="match status" value="1"/>
</dbReference>
<keyword evidence="5" id="KW-0227">DNA damage</keyword>
<protein>
    <submittedName>
        <fullName evidence="17">Formamidopyrimidine-DNA glycosylase</fullName>
    </submittedName>
</protein>
<evidence type="ECO:0000259" key="16">
    <source>
        <dbReference type="PROSITE" id="PS51068"/>
    </source>
</evidence>
<evidence type="ECO:0000256" key="3">
    <source>
        <dbReference type="ARBA" id="ARBA00009409"/>
    </source>
</evidence>
<proteinExistence type="inferred from homology"/>
<evidence type="ECO:0000256" key="13">
    <source>
        <dbReference type="ARBA" id="ARBA00023295"/>
    </source>
</evidence>
<dbReference type="GO" id="GO:0016829">
    <property type="term" value="F:lyase activity"/>
    <property type="evidence" value="ECO:0007669"/>
    <property type="project" value="UniProtKB-KW"/>
</dbReference>
<evidence type="ECO:0000256" key="10">
    <source>
        <dbReference type="ARBA" id="ARBA00023204"/>
    </source>
</evidence>
<keyword evidence="12" id="KW-0511">Multifunctional enzyme</keyword>
<sequence>MPELPDLTIYVEALRRFAVGRRLERIRLASPFVLRTADPPLSESHGKTLGEVRRIGKRIIFILEGDFFLVVHLMIAGRLRWKEAGAKIPGRVGLAAFDFPHGTLLLTEAGTKRRASLHLARGESALKEFDHGGLEPLRADFRAFQEVLTRENHTLKRALTDPRLFSGIGNAYSDEILHRARLSPVMLTGKLDEGEMKRLFQAMRDTLAEWITRLRAETGEGFPENVTAFREGMAVHGRYGKPCPVCRSPVQRIVHAENESNYCATCQTGGRLLADRALSRLLKSDWPKTIEEWEEQRRGRGRLHPRRL</sequence>
<evidence type="ECO:0000256" key="4">
    <source>
        <dbReference type="ARBA" id="ARBA00022723"/>
    </source>
</evidence>
<accession>A0A932GN86</accession>
<keyword evidence="13" id="KW-0326">Glycosidase</keyword>
<keyword evidence="9" id="KW-0238">DNA-binding</keyword>
<dbReference type="PROSITE" id="PS51068">
    <property type="entry name" value="FPG_CAT"/>
    <property type="match status" value="1"/>
</dbReference>
<comment type="caution">
    <text evidence="17">The sequence shown here is derived from an EMBL/GenBank/DDBJ whole genome shotgun (WGS) entry which is preliminary data.</text>
</comment>
<dbReference type="InterPro" id="IPR035937">
    <property type="entry name" value="FPG_N"/>
</dbReference>
<evidence type="ECO:0000256" key="11">
    <source>
        <dbReference type="ARBA" id="ARBA00023239"/>
    </source>
</evidence>
<dbReference type="SMART" id="SM00898">
    <property type="entry name" value="Fapy_DNA_glyco"/>
    <property type="match status" value="1"/>
</dbReference>
<dbReference type="InterPro" id="IPR015886">
    <property type="entry name" value="H2TH_FPG"/>
</dbReference>
<comment type="cofactor">
    <cofactor evidence="2">
        <name>Zn(2+)</name>
        <dbReference type="ChEBI" id="CHEBI:29105"/>
    </cofactor>
</comment>
<dbReference type="SUPFAM" id="SSF57716">
    <property type="entry name" value="Glucocorticoid receptor-like (DNA-binding domain)"/>
    <property type="match status" value="1"/>
</dbReference>
<dbReference type="GO" id="GO:0003684">
    <property type="term" value="F:damaged DNA binding"/>
    <property type="evidence" value="ECO:0007669"/>
    <property type="project" value="InterPro"/>
</dbReference>
<evidence type="ECO:0000313" key="17">
    <source>
        <dbReference type="EMBL" id="MBI3014172.1"/>
    </source>
</evidence>
<dbReference type="InterPro" id="IPR000214">
    <property type="entry name" value="Znf_DNA_glyclase/AP_lyase"/>
</dbReference>
<organism evidence="17 18">
    <name type="scientific">Tectimicrobiota bacterium</name>
    <dbReference type="NCBI Taxonomy" id="2528274"/>
    <lineage>
        <taxon>Bacteria</taxon>
        <taxon>Pseudomonadati</taxon>
        <taxon>Nitrospinota/Tectimicrobiota group</taxon>
        <taxon>Candidatus Tectimicrobiota</taxon>
    </lineage>
</organism>
<keyword evidence="11" id="KW-0456">Lyase</keyword>
<dbReference type="SUPFAM" id="SSF46946">
    <property type="entry name" value="S13-like H2TH domain"/>
    <property type="match status" value="1"/>
</dbReference>
<evidence type="ECO:0000313" key="18">
    <source>
        <dbReference type="Proteomes" id="UP000741360"/>
    </source>
</evidence>
<dbReference type="Gene3D" id="3.20.190.10">
    <property type="entry name" value="MutM-like, N-terminal"/>
    <property type="match status" value="1"/>
</dbReference>
<evidence type="ECO:0000256" key="1">
    <source>
        <dbReference type="ARBA" id="ARBA00001668"/>
    </source>
</evidence>
<dbReference type="PROSITE" id="PS51066">
    <property type="entry name" value="ZF_FPG_2"/>
    <property type="match status" value="1"/>
</dbReference>
<dbReference type="InterPro" id="IPR012319">
    <property type="entry name" value="FPG_cat"/>
</dbReference>
<feature type="domain" description="FPG-type" evidence="15">
    <location>
        <begin position="234"/>
        <end position="268"/>
    </location>
</feature>
<dbReference type="GO" id="GO:0034039">
    <property type="term" value="F:8-oxo-7,8-dihydroguanine DNA N-glycosylase activity"/>
    <property type="evidence" value="ECO:0007669"/>
    <property type="project" value="TreeGrafter"/>
</dbReference>
<dbReference type="InterPro" id="IPR010979">
    <property type="entry name" value="Ribosomal_uS13-like_H2TH"/>
</dbReference>
<dbReference type="Gene3D" id="1.10.8.50">
    <property type="match status" value="1"/>
</dbReference>
<dbReference type="InterPro" id="IPR010663">
    <property type="entry name" value="Znf_FPG/IleRS"/>
</dbReference>
<dbReference type="Proteomes" id="UP000741360">
    <property type="component" value="Unassembled WGS sequence"/>
</dbReference>
<evidence type="ECO:0000256" key="8">
    <source>
        <dbReference type="ARBA" id="ARBA00022833"/>
    </source>
</evidence>
<evidence type="ECO:0000256" key="12">
    <source>
        <dbReference type="ARBA" id="ARBA00023268"/>
    </source>
</evidence>
<feature type="domain" description="Formamidopyrimidine-DNA glycosylase catalytic" evidence="16">
    <location>
        <begin position="2"/>
        <end position="166"/>
    </location>
</feature>
<dbReference type="CDD" id="cd08973">
    <property type="entry name" value="BaFpgNei_N_1"/>
    <property type="match status" value="1"/>
</dbReference>
<comment type="catalytic activity">
    <reaction evidence="1">
        <text>Hydrolysis of DNA containing ring-opened 7-methylguanine residues, releasing 2,6-diamino-4-hydroxy-5-(N-methyl)formamidopyrimidine.</text>
        <dbReference type="EC" id="3.2.2.23"/>
    </reaction>
</comment>
<keyword evidence="8" id="KW-0862">Zinc</keyword>
<dbReference type="SMART" id="SM01232">
    <property type="entry name" value="H2TH"/>
    <property type="match status" value="1"/>
</dbReference>
<keyword evidence="4" id="KW-0479">Metal-binding</keyword>
<dbReference type="GO" id="GO:0008270">
    <property type="term" value="F:zinc ion binding"/>
    <property type="evidence" value="ECO:0007669"/>
    <property type="project" value="UniProtKB-KW"/>
</dbReference>
<dbReference type="EMBL" id="JACPSX010000060">
    <property type="protein sequence ID" value="MBI3014172.1"/>
    <property type="molecule type" value="Genomic_DNA"/>
</dbReference>
<keyword evidence="6 14" id="KW-0863">Zinc-finger</keyword>
<dbReference type="AlphaFoldDB" id="A0A932GN86"/>
<dbReference type="PANTHER" id="PTHR22993">
    <property type="entry name" value="FORMAMIDOPYRIMIDINE-DNA GLYCOSYLASE"/>
    <property type="match status" value="1"/>
</dbReference>
<evidence type="ECO:0000256" key="7">
    <source>
        <dbReference type="ARBA" id="ARBA00022801"/>
    </source>
</evidence>
<name>A0A932GN86_UNCTE</name>
<dbReference type="Pfam" id="PF06831">
    <property type="entry name" value="H2TH"/>
    <property type="match status" value="1"/>
</dbReference>
<dbReference type="Pfam" id="PF06827">
    <property type="entry name" value="zf-FPG_IleRS"/>
    <property type="match status" value="1"/>
</dbReference>
<keyword evidence="7" id="KW-0378">Hydrolase</keyword>
<evidence type="ECO:0000256" key="2">
    <source>
        <dbReference type="ARBA" id="ARBA00001947"/>
    </source>
</evidence>